<proteinExistence type="predicted"/>
<reference evidence="1 2" key="1">
    <citation type="submission" date="2020-02" db="EMBL/GenBank/DDBJ databases">
        <authorList>
            <person name="Li X.-J."/>
            <person name="Han X.-M."/>
        </authorList>
    </citation>
    <scope>NUCLEOTIDE SEQUENCE [LARGE SCALE GENOMIC DNA]</scope>
    <source>
        <strain evidence="1 2">CCTCC AB 2017055</strain>
    </source>
</reference>
<comment type="caution">
    <text evidence="1">The sequence shown here is derived from an EMBL/GenBank/DDBJ whole genome shotgun (WGS) entry which is preliminary data.</text>
</comment>
<evidence type="ECO:0000313" key="2">
    <source>
        <dbReference type="Proteomes" id="UP000475214"/>
    </source>
</evidence>
<evidence type="ECO:0000313" key="1">
    <source>
        <dbReference type="EMBL" id="NEE03050.1"/>
    </source>
</evidence>
<dbReference type="Gene3D" id="1.10.10.10">
    <property type="entry name" value="Winged helix-like DNA-binding domain superfamily/Winged helix DNA-binding domain"/>
    <property type="match status" value="1"/>
</dbReference>
<dbReference type="PROSITE" id="PS51197">
    <property type="entry name" value="HTH_RRF2_2"/>
    <property type="match status" value="1"/>
</dbReference>
<keyword evidence="2" id="KW-1185">Reference proteome</keyword>
<gene>
    <name evidence="1" type="ORF">G1H10_23070</name>
</gene>
<accession>A0A6L9SG46</accession>
<sequence>MMAVSSRTAVAVHALTFLAQWEREGLQSSAKIAESLESNPVLVRRVLGLLRDNGLVYPVEGSGGGWQLAMPAEQITLHDAYVAVEPGATVLPVHTHPPNQSCVIGRHMPPLLEAEFAAAQRAMEDRLTQTSIADLLRSVIRREGATPAPH</sequence>
<dbReference type="InterPro" id="IPR036388">
    <property type="entry name" value="WH-like_DNA-bd_sf"/>
</dbReference>
<dbReference type="AlphaFoldDB" id="A0A6L9SG46"/>
<dbReference type="SUPFAM" id="SSF46785">
    <property type="entry name" value="Winged helix' DNA-binding domain"/>
    <property type="match status" value="1"/>
</dbReference>
<dbReference type="InterPro" id="IPR000944">
    <property type="entry name" value="Tscrpt_reg_Rrf2"/>
</dbReference>
<dbReference type="InterPro" id="IPR036390">
    <property type="entry name" value="WH_DNA-bd_sf"/>
</dbReference>
<dbReference type="Pfam" id="PF02082">
    <property type="entry name" value="Rrf2"/>
    <property type="match status" value="1"/>
</dbReference>
<protein>
    <submittedName>
        <fullName evidence="1">Rrf2 family transcriptional regulator</fullName>
    </submittedName>
</protein>
<organism evidence="1 2">
    <name type="scientific">Phytoactinopolyspora halotolerans</name>
    <dbReference type="NCBI Taxonomy" id="1981512"/>
    <lineage>
        <taxon>Bacteria</taxon>
        <taxon>Bacillati</taxon>
        <taxon>Actinomycetota</taxon>
        <taxon>Actinomycetes</taxon>
        <taxon>Jiangellales</taxon>
        <taxon>Jiangellaceae</taxon>
        <taxon>Phytoactinopolyspora</taxon>
    </lineage>
</organism>
<dbReference type="PANTHER" id="PTHR33221:SF15">
    <property type="entry name" value="HTH-TYPE TRANSCRIPTIONAL REGULATOR YWGB-RELATED"/>
    <property type="match status" value="1"/>
</dbReference>
<dbReference type="EMBL" id="JAAGOA010000019">
    <property type="protein sequence ID" value="NEE03050.1"/>
    <property type="molecule type" value="Genomic_DNA"/>
</dbReference>
<dbReference type="GO" id="GO:0005829">
    <property type="term" value="C:cytosol"/>
    <property type="evidence" value="ECO:0007669"/>
    <property type="project" value="TreeGrafter"/>
</dbReference>
<dbReference type="GO" id="GO:0003700">
    <property type="term" value="F:DNA-binding transcription factor activity"/>
    <property type="evidence" value="ECO:0007669"/>
    <property type="project" value="TreeGrafter"/>
</dbReference>
<dbReference type="Proteomes" id="UP000475214">
    <property type="component" value="Unassembled WGS sequence"/>
</dbReference>
<name>A0A6L9SG46_9ACTN</name>
<dbReference type="PANTHER" id="PTHR33221">
    <property type="entry name" value="WINGED HELIX-TURN-HELIX TRANSCRIPTIONAL REGULATOR, RRF2 FAMILY"/>
    <property type="match status" value="1"/>
</dbReference>